<organism evidence="2 3">
    <name type="scientific">Nonomuraea harbinensis</name>
    <dbReference type="NCBI Taxonomy" id="1286938"/>
    <lineage>
        <taxon>Bacteria</taxon>
        <taxon>Bacillati</taxon>
        <taxon>Actinomycetota</taxon>
        <taxon>Actinomycetes</taxon>
        <taxon>Streptosporangiales</taxon>
        <taxon>Streptosporangiaceae</taxon>
        <taxon>Nonomuraea</taxon>
    </lineage>
</organism>
<dbReference type="RefSeq" id="WP_219546031.1">
    <property type="nucleotide sequence ID" value="NZ_JAHKRN010000020.1"/>
</dbReference>
<keyword evidence="1" id="KW-0472">Membrane</keyword>
<proteinExistence type="predicted"/>
<accession>A0ABW1BY56</accession>
<keyword evidence="1" id="KW-0812">Transmembrane</keyword>
<dbReference type="Proteomes" id="UP001596096">
    <property type="component" value="Unassembled WGS sequence"/>
</dbReference>
<comment type="caution">
    <text evidence="2">The sequence shown here is derived from an EMBL/GenBank/DDBJ whole genome shotgun (WGS) entry which is preliminary data.</text>
</comment>
<reference evidence="3" key="1">
    <citation type="journal article" date="2019" name="Int. J. Syst. Evol. Microbiol.">
        <title>The Global Catalogue of Microorganisms (GCM) 10K type strain sequencing project: providing services to taxonomists for standard genome sequencing and annotation.</title>
        <authorList>
            <consortium name="The Broad Institute Genomics Platform"/>
            <consortium name="The Broad Institute Genome Sequencing Center for Infectious Disease"/>
            <person name="Wu L."/>
            <person name="Ma J."/>
        </authorList>
    </citation>
    <scope>NUCLEOTIDE SEQUENCE [LARGE SCALE GENOMIC DNA]</scope>
    <source>
        <strain evidence="3">CGMCC 4.7106</strain>
    </source>
</reference>
<feature type="transmembrane region" description="Helical" evidence="1">
    <location>
        <begin position="42"/>
        <end position="63"/>
    </location>
</feature>
<evidence type="ECO:0000256" key="1">
    <source>
        <dbReference type="SAM" id="Phobius"/>
    </source>
</evidence>
<evidence type="ECO:0000313" key="3">
    <source>
        <dbReference type="Proteomes" id="UP001596096"/>
    </source>
</evidence>
<protein>
    <submittedName>
        <fullName evidence="2">Uncharacterized protein</fullName>
    </submittedName>
</protein>
<keyword evidence="1" id="KW-1133">Transmembrane helix</keyword>
<name>A0ABW1BY56_9ACTN</name>
<keyword evidence="3" id="KW-1185">Reference proteome</keyword>
<sequence>MPIDQRELMDVLGERSRPALERPVPWESLRGRVRRARRRRRLAVGAAAVLVVAGVGVGVPLGLRTPTDGGPTAVTVVDEIPARYEEPDGTDYRRIATATLDLAWQESVSVEVKLSGRPLAVLAHCTKESSMTAPKVTARVPGSAQVYRLSRPAFLGFACERGRAVDLEPLPDDARTATVTIRAQHPRRDGRWRLGVYEWTPPAEMPTAPAPYRPPASFSRNPTFHKIAQATTGWPGSREVTVRVRSTGRPIALVVACSGAIGGRVTQEVSVNGSPYKGFADCSPPFLRGPAYQGLGRLPKGTVTIRVKVGTDIAAYDHRPGTLTAAVYEGR</sequence>
<gene>
    <name evidence="2" type="ORF">ACFPUY_24085</name>
</gene>
<evidence type="ECO:0000313" key="2">
    <source>
        <dbReference type="EMBL" id="MFC5818195.1"/>
    </source>
</evidence>
<dbReference type="EMBL" id="JBHSNW010000012">
    <property type="protein sequence ID" value="MFC5818195.1"/>
    <property type="molecule type" value="Genomic_DNA"/>
</dbReference>